<accession>A0ABW3HSV7</accession>
<evidence type="ECO:0000313" key="1">
    <source>
        <dbReference type="EMBL" id="MFD0960617.1"/>
    </source>
</evidence>
<proteinExistence type="predicted"/>
<name>A0ABW3HSV7_9BACL</name>
<dbReference type="PANTHER" id="PTHR40128:SF1">
    <property type="entry name" value="PHYTANOYL-COA HYDROXYLASE"/>
    <property type="match status" value="1"/>
</dbReference>
<dbReference type="Pfam" id="PF05721">
    <property type="entry name" value="PhyH"/>
    <property type="match status" value="1"/>
</dbReference>
<gene>
    <name evidence="1" type="ORF">ACFQ2I_14590</name>
</gene>
<dbReference type="EMBL" id="JBHTJZ010000022">
    <property type="protein sequence ID" value="MFD0960617.1"/>
    <property type="molecule type" value="Genomic_DNA"/>
</dbReference>
<keyword evidence="1" id="KW-0223">Dioxygenase</keyword>
<dbReference type="SUPFAM" id="SSF51197">
    <property type="entry name" value="Clavaminate synthase-like"/>
    <property type="match status" value="1"/>
</dbReference>
<evidence type="ECO:0000313" key="2">
    <source>
        <dbReference type="Proteomes" id="UP001596989"/>
    </source>
</evidence>
<dbReference type="GO" id="GO:0051213">
    <property type="term" value="F:dioxygenase activity"/>
    <property type="evidence" value="ECO:0007669"/>
    <property type="project" value="UniProtKB-KW"/>
</dbReference>
<reference evidence="2" key="1">
    <citation type="journal article" date="2019" name="Int. J. Syst. Evol. Microbiol.">
        <title>The Global Catalogue of Microorganisms (GCM) 10K type strain sequencing project: providing services to taxonomists for standard genome sequencing and annotation.</title>
        <authorList>
            <consortium name="The Broad Institute Genomics Platform"/>
            <consortium name="The Broad Institute Genome Sequencing Center for Infectious Disease"/>
            <person name="Wu L."/>
            <person name="Ma J."/>
        </authorList>
    </citation>
    <scope>NUCLEOTIDE SEQUENCE [LARGE SCALE GENOMIC DNA]</scope>
    <source>
        <strain evidence="2">CCUG 59129</strain>
    </source>
</reference>
<dbReference type="Proteomes" id="UP001596989">
    <property type="component" value="Unassembled WGS sequence"/>
</dbReference>
<comment type="caution">
    <text evidence="1">The sequence shown here is derived from an EMBL/GenBank/DDBJ whole genome shotgun (WGS) entry which is preliminary data.</text>
</comment>
<sequence>MKNLNMFDADKKKISKKFEDSTSLLKRPEELRARAEKKGYLFFKHFFEPEKMLKLRREMLQIVDKFGYLSPNANLIEGIADINRINRVPIQQINENGNGVPLSLYKEVQKLQSFHTITHDPKLKDLFRILFEDEPFPHPRNIARIMLPHKDAKPTPSHQDFLHIQGTEHTWTCWAPLGDVPMSLGGLTVLEGSHKAGLLDVTTGHEGAGGLETILCNLGYEWAGTDYEIGDLLTFPSLTVHKSIPNKQRDRIRLSIDVRLQPISQPIEARSLLPHGPFTWEELYEGWEREELQYYWSNISFDYMPWNEKIRWQKEKLC</sequence>
<dbReference type="InterPro" id="IPR008775">
    <property type="entry name" value="Phytyl_CoA_dOase-like"/>
</dbReference>
<organism evidence="1 2">
    <name type="scientific">Paenibacillus chungangensis</name>
    <dbReference type="NCBI Taxonomy" id="696535"/>
    <lineage>
        <taxon>Bacteria</taxon>
        <taxon>Bacillati</taxon>
        <taxon>Bacillota</taxon>
        <taxon>Bacilli</taxon>
        <taxon>Bacillales</taxon>
        <taxon>Paenibacillaceae</taxon>
        <taxon>Paenibacillus</taxon>
    </lineage>
</organism>
<keyword evidence="1" id="KW-0560">Oxidoreductase</keyword>
<dbReference type="RefSeq" id="WP_377565208.1">
    <property type="nucleotide sequence ID" value="NZ_JBHTJZ010000022.1"/>
</dbReference>
<keyword evidence="2" id="KW-1185">Reference proteome</keyword>
<dbReference type="PANTHER" id="PTHR40128">
    <property type="entry name" value="EXPRESSED PROTEIN"/>
    <property type="match status" value="1"/>
</dbReference>
<dbReference type="Gene3D" id="2.60.120.620">
    <property type="entry name" value="q2cbj1_9rhob like domain"/>
    <property type="match status" value="1"/>
</dbReference>
<protein>
    <submittedName>
        <fullName evidence="1">Phytanoyl-CoA dioxygenase family protein</fullName>
    </submittedName>
</protein>